<comment type="caution">
    <text evidence="7">The sequence shown here is derived from an EMBL/GenBank/DDBJ whole genome shotgun (WGS) entry which is preliminary data.</text>
</comment>
<dbReference type="STRING" id="1605367.AFM12_02015"/>
<organism evidence="7 8">
    <name type="scientific">Jiulongibacter sediminis</name>
    <dbReference type="NCBI Taxonomy" id="1605367"/>
    <lineage>
        <taxon>Bacteria</taxon>
        <taxon>Pseudomonadati</taxon>
        <taxon>Bacteroidota</taxon>
        <taxon>Cytophagia</taxon>
        <taxon>Cytophagales</taxon>
        <taxon>Leadbetterellaceae</taxon>
        <taxon>Jiulongibacter</taxon>
    </lineage>
</organism>
<keyword evidence="2 5" id="KW-0645">Protease</keyword>
<dbReference type="InterPro" id="IPR023828">
    <property type="entry name" value="Peptidase_S8_Ser-AS"/>
</dbReference>
<dbReference type="GO" id="GO:0006508">
    <property type="term" value="P:proteolysis"/>
    <property type="evidence" value="ECO:0007669"/>
    <property type="project" value="UniProtKB-KW"/>
</dbReference>
<gene>
    <name evidence="7" type="ORF">AFM12_02015</name>
</gene>
<feature type="active site" description="Charge relay system" evidence="5">
    <location>
        <position position="210"/>
    </location>
</feature>
<feature type="active site" description="Charge relay system" evidence="5">
    <location>
        <position position="388"/>
    </location>
</feature>
<evidence type="ECO:0000256" key="2">
    <source>
        <dbReference type="ARBA" id="ARBA00022670"/>
    </source>
</evidence>
<evidence type="ECO:0000259" key="6">
    <source>
        <dbReference type="Pfam" id="PF00082"/>
    </source>
</evidence>
<dbReference type="PANTHER" id="PTHR43806:SF67">
    <property type="entry name" value="EGF-LIKE DOMAIN-CONTAINING PROTEIN"/>
    <property type="match status" value="1"/>
</dbReference>
<keyword evidence="8" id="KW-1185">Reference proteome</keyword>
<keyword evidence="4 5" id="KW-0720">Serine protease</keyword>
<dbReference type="InterPro" id="IPR017317">
    <property type="entry name" value="Pept_S8_subtilisin_bacteroid-2"/>
</dbReference>
<protein>
    <submittedName>
        <fullName evidence="7">Peptidase S8</fullName>
    </submittedName>
</protein>
<proteinExistence type="inferred from homology"/>
<evidence type="ECO:0000313" key="7">
    <source>
        <dbReference type="EMBL" id="KPM49415.1"/>
    </source>
</evidence>
<evidence type="ECO:0000256" key="3">
    <source>
        <dbReference type="ARBA" id="ARBA00022801"/>
    </source>
</evidence>
<dbReference type="GO" id="GO:0004252">
    <property type="term" value="F:serine-type endopeptidase activity"/>
    <property type="evidence" value="ECO:0007669"/>
    <property type="project" value="UniProtKB-UniRule"/>
</dbReference>
<dbReference type="InterPro" id="IPR050131">
    <property type="entry name" value="Peptidase_S8_subtilisin-like"/>
</dbReference>
<dbReference type="PIRSF" id="PIRSF037903">
    <property type="entry name" value="Subtilisin_rel_GFO_2223"/>
    <property type="match status" value="1"/>
</dbReference>
<evidence type="ECO:0000256" key="4">
    <source>
        <dbReference type="ARBA" id="ARBA00022825"/>
    </source>
</evidence>
<dbReference type="PROSITE" id="PS51892">
    <property type="entry name" value="SUBTILASE"/>
    <property type="match status" value="1"/>
</dbReference>
<evidence type="ECO:0000256" key="5">
    <source>
        <dbReference type="PROSITE-ProRule" id="PRU01240"/>
    </source>
</evidence>
<accession>A0A0P7C7C9</accession>
<name>A0A0P7C7C9_9BACT</name>
<dbReference type="AlphaFoldDB" id="A0A0P7C7C9"/>
<dbReference type="SUPFAM" id="SSF52743">
    <property type="entry name" value="Subtilisin-like"/>
    <property type="match status" value="1"/>
</dbReference>
<sequence>MRWFIVILVCSCSFAKGQTYRYLVRFTDKAGSPYSVSNPSAFLSQRAIERRGKQGIQVTENDFPPNTNYLDSLKSKGVLVIYPTRWLNGALIQGTEAQKDSILQLSFVNAVEFNTPLKQVRKATRESKFSIEETSSLNYGDASAQINLLGVDSMHNAGFYGENMLVAVMDNGFLNANTIDCLDTLFSKNHVLEIYDFVDKDSSVFSDGGHGTNVLSCMAGYVPGSLIAPAFRADYVLFRTEDDFSESKAEEVYWLIAAERADSLGVDVINTSLGYSTFDNTADNYSTSDMDGNTTIITRAADLAASKGMVVVNSAGNSGGTSWNIITAPADGDSVLAVGATTRTGEIVGFSSRGPATDGAFKPDVMAVGRQTALCFTNNTTGTSQGTSFSSPLTAAMVTGFWQSRPYLTAFEVLESIRKSGDQYFTPDNDYGYGMANFVRAYHTAESNFPIRSLQALDSIKSVGLLPSSKGKLKFSFANNLVGKELRISIINLQLKQTIHQNSFVLTSENHDEEIASNEILPGVILRIENVTEAKTEAIFRF</sequence>
<keyword evidence="3 5" id="KW-0378">Hydrolase</keyword>
<evidence type="ECO:0000313" key="8">
    <source>
        <dbReference type="Proteomes" id="UP000050454"/>
    </source>
</evidence>
<dbReference type="OrthoDB" id="9792152at2"/>
<comment type="similarity">
    <text evidence="1 5">Belongs to the peptidase S8 family.</text>
</comment>
<dbReference type="Gene3D" id="3.40.50.200">
    <property type="entry name" value="Peptidase S8/S53 domain"/>
    <property type="match status" value="1"/>
</dbReference>
<feature type="domain" description="Peptidase S8/S53" evidence="6">
    <location>
        <begin position="161"/>
        <end position="434"/>
    </location>
</feature>
<dbReference type="Pfam" id="PF00082">
    <property type="entry name" value="Peptidase_S8"/>
    <property type="match status" value="1"/>
</dbReference>
<dbReference type="RefSeq" id="WP_055143606.1">
    <property type="nucleotide sequence ID" value="NZ_JXSZ01000005.1"/>
</dbReference>
<reference evidence="7 8" key="1">
    <citation type="submission" date="2015-07" db="EMBL/GenBank/DDBJ databases">
        <title>The draft genome sequence of Leadbetterella sp. JN14-9.</title>
        <authorList>
            <person name="Liu Y."/>
            <person name="Du J."/>
            <person name="Shao Z."/>
        </authorList>
    </citation>
    <scope>NUCLEOTIDE SEQUENCE [LARGE SCALE GENOMIC DNA]</scope>
    <source>
        <strain evidence="7 8">JN14-9</strain>
    </source>
</reference>
<dbReference type="InterPro" id="IPR036852">
    <property type="entry name" value="Peptidase_S8/S53_dom_sf"/>
</dbReference>
<feature type="active site" description="Charge relay system" evidence="5">
    <location>
        <position position="170"/>
    </location>
</feature>
<dbReference type="PANTHER" id="PTHR43806">
    <property type="entry name" value="PEPTIDASE S8"/>
    <property type="match status" value="1"/>
</dbReference>
<dbReference type="PROSITE" id="PS00138">
    <property type="entry name" value="SUBTILASE_SER"/>
    <property type="match status" value="1"/>
</dbReference>
<dbReference type="Proteomes" id="UP000050454">
    <property type="component" value="Unassembled WGS sequence"/>
</dbReference>
<dbReference type="PATRIC" id="fig|1605367.3.peg.1745"/>
<dbReference type="EMBL" id="LGTQ01000005">
    <property type="protein sequence ID" value="KPM49415.1"/>
    <property type="molecule type" value="Genomic_DNA"/>
</dbReference>
<evidence type="ECO:0000256" key="1">
    <source>
        <dbReference type="ARBA" id="ARBA00011073"/>
    </source>
</evidence>
<dbReference type="InterPro" id="IPR000209">
    <property type="entry name" value="Peptidase_S8/S53_dom"/>
</dbReference>